<dbReference type="AlphaFoldDB" id="A0A1I8H3Z4"/>
<evidence type="ECO:0000313" key="2">
    <source>
        <dbReference type="Proteomes" id="UP000095280"/>
    </source>
</evidence>
<protein>
    <submittedName>
        <fullName evidence="3 4">Carrier domain-containing protein</fullName>
    </submittedName>
</protein>
<accession>A0A1I8H3Z4</accession>
<evidence type="ECO:0000256" key="1">
    <source>
        <dbReference type="SAM" id="SignalP"/>
    </source>
</evidence>
<dbReference type="Proteomes" id="UP000095280">
    <property type="component" value="Unplaced"/>
</dbReference>
<keyword evidence="1" id="KW-0732">Signal</keyword>
<dbReference type="WBParaSite" id="maker-uti_cns_0046621-snap-gene-0.8-mRNA-1">
    <property type="protein sequence ID" value="maker-uti_cns_0046621-snap-gene-0.8-mRNA-1"/>
    <property type="gene ID" value="maker-uti_cns_0046621-snap-gene-0.8"/>
</dbReference>
<evidence type="ECO:0000313" key="3">
    <source>
        <dbReference type="WBParaSite" id="maker-uti_cns_0002814-snap-gene-0.7-mRNA-1"/>
    </source>
</evidence>
<sequence>MAAVCLALTHLMASLEAGALLLVDGVSDGDVDGEAAMQQRPAVSLPELVQGIARQTGARVSLEQYRLLYAAACRLFSQLSGIA</sequence>
<dbReference type="WBParaSite" id="maker-uti_cns_0004383-snap-gene-0.5-mRNA-1">
    <property type="protein sequence ID" value="maker-uti_cns_0004383-snap-gene-0.5-mRNA-1"/>
    <property type="gene ID" value="maker-uti_cns_0004383-snap-gene-0.5"/>
</dbReference>
<reference evidence="3 4" key="1">
    <citation type="submission" date="2016-11" db="UniProtKB">
        <authorList>
            <consortium name="WormBaseParasite"/>
        </authorList>
    </citation>
    <scope>IDENTIFICATION</scope>
</reference>
<dbReference type="WBParaSite" id="maker-uti_cns_0002814-snap-gene-0.7-mRNA-1">
    <property type="protein sequence ID" value="maker-uti_cns_0002814-snap-gene-0.7-mRNA-1"/>
    <property type="gene ID" value="maker-uti_cns_0002814-snap-gene-0.7"/>
</dbReference>
<evidence type="ECO:0000313" key="4">
    <source>
        <dbReference type="WBParaSite" id="maker-uti_cns_0004383-snap-gene-0.5-mRNA-1"/>
    </source>
</evidence>
<keyword evidence="2" id="KW-1185">Reference proteome</keyword>
<feature type="signal peptide" evidence="1">
    <location>
        <begin position="1"/>
        <end position="17"/>
    </location>
</feature>
<feature type="chain" id="PRO_5009845715" evidence="1">
    <location>
        <begin position="18"/>
        <end position="83"/>
    </location>
</feature>
<name>A0A1I8H3Z4_9PLAT</name>
<proteinExistence type="predicted"/>
<organism evidence="2 4">
    <name type="scientific">Macrostomum lignano</name>
    <dbReference type="NCBI Taxonomy" id="282301"/>
    <lineage>
        <taxon>Eukaryota</taxon>
        <taxon>Metazoa</taxon>
        <taxon>Spiralia</taxon>
        <taxon>Lophotrochozoa</taxon>
        <taxon>Platyhelminthes</taxon>
        <taxon>Rhabditophora</taxon>
        <taxon>Macrostomorpha</taxon>
        <taxon>Macrostomida</taxon>
        <taxon>Macrostomidae</taxon>
        <taxon>Macrostomum</taxon>
    </lineage>
</organism>